<dbReference type="InterPro" id="IPR011008">
    <property type="entry name" value="Dimeric_a/b-barrel"/>
</dbReference>
<evidence type="ECO:0008006" key="14">
    <source>
        <dbReference type="Google" id="ProtNLM"/>
    </source>
</evidence>
<evidence type="ECO:0000256" key="5">
    <source>
        <dbReference type="ARBA" id="ARBA00022729"/>
    </source>
</evidence>
<feature type="domain" description="DyP dimeric alpha+beta barrel" evidence="11">
    <location>
        <begin position="66"/>
        <end position="215"/>
    </location>
</feature>
<evidence type="ECO:0000256" key="8">
    <source>
        <dbReference type="ARBA" id="ARBA00025737"/>
    </source>
</evidence>
<evidence type="ECO:0000313" key="12">
    <source>
        <dbReference type="EMBL" id="KIK61171.1"/>
    </source>
</evidence>
<dbReference type="GO" id="GO:0046872">
    <property type="term" value="F:metal ion binding"/>
    <property type="evidence" value="ECO:0007669"/>
    <property type="project" value="UniProtKB-KW"/>
</dbReference>
<evidence type="ECO:0000256" key="4">
    <source>
        <dbReference type="ARBA" id="ARBA00022723"/>
    </source>
</evidence>
<keyword evidence="3" id="KW-0349">Heme</keyword>
<name>A0A0D0BZ71_9AGAR</name>
<dbReference type="NCBIfam" id="TIGR01413">
    <property type="entry name" value="Dyp_perox_fam"/>
    <property type="match status" value="1"/>
</dbReference>
<keyword evidence="13" id="KW-1185">Reference proteome</keyword>
<proteinExistence type="inferred from homology"/>
<evidence type="ECO:0000313" key="13">
    <source>
        <dbReference type="Proteomes" id="UP000053593"/>
    </source>
</evidence>
<evidence type="ECO:0000256" key="6">
    <source>
        <dbReference type="ARBA" id="ARBA00023002"/>
    </source>
</evidence>
<evidence type="ECO:0000259" key="11">
    <source>
        <dbReference type="Pfam" id="PF21105"/>
    </source>
</evidence>
<dbReference type="GO" id="GO:0004601">
    <property type="term" value="F:peroxidase activity"/>
    <property type="evidence" value="ECO:0007669"/>
    <property type="project" value="UniProtKB-KW"/>
</dbReference>
<sequence length="508" mass="55309">MKLALTPLLAALTCQAVSAFPNLEPSALRPRASNPSILIDPPGFPPLPSAQQAAFQSAVVGLNLSNIQGDILIGMRKKKELFFFFSIDNPTAFKSRLGSDILPLITRTTQILPNATHPPATAVNIAFSQRGLNVLGIRDDLNDTNFKNGQMYNVTATLGDQTSYWEPAFAGHHIHGVFLVASDTIDKVKATLSRIQKISKGSISEVYRIQGHARPGNEQGHEHFGFLDGVSNPAVSGFAVAVPGQATVDPGIILLGESGDTGTRPDWAKDGSFLAFRQLQQRVPEFNKFLVDNALSEPGLNASENAELLGARMVGRWKSGAPIDLTPLKDDPVLAVDHNRNNDFNFTHPDDPNFDFKTNQSYCPFSAHIRKTNPRADIANPFNQHIIRAGIPYGPEVTDAENASNSSSTDPSLERGLAFVSYQSNIGQGFAFLQQVWANNKNEYLYFALRIGEDPIIGVALDGERFASGLDPKNQTRNITFNEDFVVSRGGEYFFSPSISAIQNTLSV</sequence>
<evidence type="ECO:0000256" key="3">
    <source>
        <dbReference type="ARBA" id="ARBA00022617"/>
    </source>
</evidence>
<dbReference type="OrthoDB" id="3207336at2759"/>
<feature type="chain" id="PRO_5002224917" description="Peroxidase" evidence="9">
    <location>
        <begin position="20"/>
        <end position="508"/>
    </location>
</feature>
<evidence type="ECO:0000256" key="7">
    <source>
        <dbReference type="ARBA" id="ARBA00023004"/>
    </source>
</evidence>
<keyword evidence="4" id="KW-0479">Metal-binding</keyword>
<evidence type="ECO:0000259" key="10">
    <source>
        <dbReference type="Pfam" id="PF20628"/>
    </source>
</evidence>
<dbReference type="AlphaFoldDB" id="A0A0D0BZ71"/>
<evidence type="ECO:0000256" key="9">
    <source>
        <dbReference type="SAM" id="SignalP"/>
    </source>
</evidence>
<evidence type="ECO:0000256" key="1">
    <source>
        <dbReference type="ARBA" id="ARBA00001970"/>
    </source>
</evidence>
<protein>
    <recommendedName>
        <fullName evidence="14">Peroxidase</fullName>
    </recommendedName>
</protein>
<organism evidence="12 13">
    <name type="scientific">Collybiopsis luxurians FD-317 M1</name>
    <dbReference type="NCBI Taxonomy" id="944289"/>
    <lineage>
        <taxon>Eukaryota</taxon>
        <taxon>Fungi</taxon>
        <taxon>Dikarya</taxon>
        <taxon>Basidiomycota</taxon>
        <taxon>Agaricomycotina</taxon>
        <taxon>Agaricomycetes</taxon>
        <taxon>Agaricomycetidae</taxon>
        <taxon>Agaricales</taxon>
        <taxon>Marasmiineae</taxon>
        <taxon>Omphalotaceae</taxon>
        <taxon>Collybiopsis</taxon>
        <taxon>Collybiopsis luxurians</taxon>
    </lineage>
</organism>
<keyword evidence="7" id="KW-0408">Iron</keyword>
<keyword evidence="5 9" id="KW-0732">Signal</keyword>
<reference evidence="12 13" key="1">
    <citation type="submission" date="2014-04" db="EMBL/GenBank/DDBJ databases">
        <title>Evolutionary Origins and Diversification of the Mycorrhizal Mutualists.</title>
        <authorList>
            <consortium name="DOE Joint Genome Institute"/>
            <consortium name="Mycorrhizal Genomics Consortium"/>
            <person name="Kohler A."/>
            <person name="Kuo A."/>
            <person name="Nagy L.G."/>
            <person name="Floudas D."/>
            <person name="Copeland A."/>
            <person name="Barry K.W."/>
            <person name="Cichocki N."/>
            <person name="Veneault-Fourrey C."/>
            <person name="LaButti K."/>
            <person name="Lindquist E.A."/>
            <person name="Lipzen A."/>
            <person name="Lundell T."/>
            <person name="Morin E."/>
            <person name="Murat C."/>
            <person name="Riley R."/>
            <person name="Ohm R."/>
            <person name="Sun H."/>
            <person name="Tunlid A."/>
            <person name="Henrissat B."/>
            <person name="Grigoriev I.V."/>
            <person name="Hibbett D.S."/>
            <person name="Martin F."/>
        </authorList>
    </citation>
    <scope>NUCLEOTIDE SEQUENCE [LARGE SCALE GENOMIC DNA]</scope>
    <source>
        <strain evidence="12 13">FD-317 M1</strain>
    </source>
</reference>
<dbReference type="Pfam" id="PF21105">
    <property type="entry name" value="DyP_N"/>
    <property type="match status" value="1"/>
</dbReference>
<feature type="signal peptide" evidence="9">
    <location>
        <begin position="1"/>
        <end position="19"/>
    </location>
</feature>
<dbReference type="Proteomes" id="UP000053593">
    <property type="component" value="Unassembled WGS sequence"/>
</dbReference>
<dbReference type="Pfam" id="PF20628">
    <property type="entry name" value="Dyp_perox_C"/>
    <property type="match status" value="1"/>
</dbReference>
<evidence type="ECO:0000256" key="2">
    <source>
        <dbReference type="ARBA" id="ARBA00022559"/>
    </source>
</evidence>
<dbReference type="EMBL" id="KN834772">
    <property type="protein sequence ID" value="KIK61171.1"/>
    <property type="molecule type" value="Genomic_DNA"/>
</dbReference>
<dbReference type="PANTHER" id="PTHR30521">
    <property type="entry name" value="DEFERROCHELATASE/PEROXIDASE"/>
    <property type="match status" value="1"/>
</dbReference>
<dbReference type="GO" id="GO:0020037">
    <property type="term" value="F:heme binding"/>
    <property type="evidence" value="ECO:0007669"/>
    <property type="project" value="InterPro"/>
</dbReference>
<dbReference type="PROSITE" id="PS51404">
    <property type="entry name" value="DYP_PEROXIDASE"/>
    <property type="match status" value="1"/>
</dbReference>
<dbReference type="GO" id="GO:0005829">
    <property type="term" value="C:cytosol"/>
    <property type="evidence" value="ECO:0007669"/>
    <property type="project" value="TreeGrafter"/>
</dbReference>
<dbReference type="InterPro" id="IPR006314">
    <property type="entry name" value="Dyp_peroxidase"/>
</dbReference>
<gene>
    <name evidence="12" type="ORF">GYMLUDRAFT_166740</name>
</gene>
<feature type="domain" description="Dyp-type peroxidase C-terminal" evidence="10">
    <location>
        <begin position="224"/>
        <end position="442"/>
    </location>
</feature>
<comment type="similarity">
    <text evidence="8">Belongs to the DyP-type peroxidase family.</text>
</comment>
<keyword evidence="2" id="KW-0575">Peroxidase</keyword>
<dbReference type="SUPFAM" id="SSF54909">
    <property type="entry name" value="Dimeric alpha+beta barrel"/>
    <property type="match status" value="1"/>
</dbReference>
<keyword evidence="6" id="KW-0560">Oxidoreductase</keyword>
<accession>A0A0D0BZ71</accession>
<dbReference type="PANTHER" id="PTHR30521:SF4">
    <property type="entry name" value="DEFERROCHELATASE"/>
    <property type="match status" value="1"/>
</dbReference>
<dbReference type="InterPro" id="IPR049509">
    <property type="entry name" value="DyP_N"/>
</dbReference>
<comment type="cofactor">
    <cofactor evidence="1">
        <name>heme b</name>
        <dbReference type="ChEBI" id="CHEBI:60344"/>
    </cofactor>
</comment>
<dbReference type="InterPro" id="IPR048328">
    <property type="entry name" value="Dyp_perox_C"/>
</dbReference>
<dbReference type="HOGENOM" id="CLU_015125_1_1_1"/>